<dbReference type="SUPFAM" id="SSF56219">
    <property type="entry name" value="DNase I-like"/>
    <property type="match status" value="1"/>
</dbReference>
<feature type="binding site" evidence="5">
    <location>
        <position position="18"/>
    </location>
    <ligand>
        <name>Mg(2+)</name>
        <dbReference type="ChEBI" id="CHEBI:18420"/>
        <label>1</label>
    </ligand>
</feature>
<dbReference type="Proteomes" id="UP000790787">
    <property type="component" value="Chromosome 13"/>
</dbReference>
<evidence type="ECO:0000313" key="8">
    <source>
        <dbReference type="RefSeq" id="XP_016464517.1"/>
    </source>
</evidence>
<dbReference type="GO" id="GO:0006281">
    <property type="term" value="P:DNA repair"/>
    <property type="evidence" value="ECO:0007669"/>
    <property type="project" value="InterPro"/>
</dbReference>
<keyword evidence="7" id="KW-1185">Reference proteome</keyword>
<dbReference type="GO" id="GO:0016787">
    <property type="term" value="F:hydrolase activity"/>
    <property type="evidence" value="ECO:0007669"/>
    <property type="project" value="UniProtKB-KW"/>
</dbReference>
<dbReference type="PANTHER" id="PTHR22748">
    <property type="entry name" value="AP ENDONUCLEASE"/>
    <property type="match status" value="1"/>
</dbReference>
<evidence type="ECO:0000256" key="5">
    <source>
        <dbReference type="PIRSR" id="PIRSR604808-2"/>
    </source>
</evidence>
<dbReference type="InterPro" id="IPR005135">
    <property type="entry name" value="Endo/exonuclease/phosphatase"/>
</dbReference>
<keyword evidence="3" id="KW-0378">Hydrolase</keyword>
<dbReference type="InterPro" id="IPR004808">
    <property type="entry name" value="AP_endonuc_1"/>
</dbReference>
<keyword evidence="5" id="KW-0464">Manganese</keyword>
<evidence type="ECO:0000313" key="7">
    <source>
        <dbReference type="Proteomes" id="UP000790787"/>
    </source>
</evidence>
<proteinExistence type="inferred from homology"/>
<gene>
    <name evidence="8" type="primary">LOC107787452</name>
</gene>
<dbReference type="KEGG" id="nta:107787452"/>
<sequence>MEKIPNFFWMKTKNLSWNVNGLKGNRKWDIIKSLIRDWKPDILCLQETKIEDWNGILARQFWGNRWVEWAELKASDTRGGIVTMWDKRHWNCIEIQHGIHSISGVYGPHTNLEREEIWHELGAVRGLWDEQWVIGGDFSVCRFESERHNYVRRSRAMRGFTDVIQDLCLVDLPLQGAYFTWSRGEIKQIALPKVISDHNPIMMESGDWDSNPSYFKFENMWLNTEGFLEKIKIWWQSYDVNGTPDFILVQKLKLLKKDLTIWNREEFGNIAVKRGITLEELSLL</sequence>
<dbReference type="GO" id="GO:0004519">
    <property type="term" value="F:endonuclease activity"/>
    <property type="evidence" value="ECO:0007669"/>
    <property type="project" value="InterPro"/>
</dbReference>
<dbReference type="AlphaFoldDB" id="A0A1S3ZJL0"/>
<reference evidence="7" key="1">
    <citation type="journal article" date="2014" name="Nat. Commun.">
        <title>The tobacco genome sequence and its comparison with those of tomato and potato.</title>
        <authorList>
            <person name="Sierro N."/>
            <person name="Battey J.N."/>
            <person name="Ouadi S."/>
            <person name="Bakaher N."/>
            <person name="Bovet L."/>
            <person name="Willig A."/>
            <person name="Goepfert S."/>
            <person name="Peitsch M.C."/>
            <person name="Ivanov N.V."/>
        </authorList>
    </citation>
    <scope>NUCLEOTIDE SEQUENCE [LARGE SCALE GENOMIC DNA]</scope>
</reference>
<dbReference type="PROSITE" id="PS00726">
    <property type="entry name" value="AP_NUCLEASE_F1_1"/>
    <property type="match status" value="1"/>
</dbReference>
<name>A0A1S3ZJL0_TOBAC</name>
<evidence type="ECO:0000256" key="1">
    <source>
        <dbReference type="ARBA" id="ARBA00007092"/>
    </source>
</evidence>
<dbReference type="OMA" id="MIACDID"/>
<keyword evidence="4 5" id="KW-0460">Magnesium</keyword>
<dbReference type="PANTHER" id="PTHR22748:SF19">
    <property type="entry name" value="ENDONUCLEASE_EXONUCLEASE_PHOSPHATASE DOMAIN-CONTAINING PROTEIN"/>
    <property type="match status" value="1"/>
</dbReference>
<evidence type="ECO:0000256" key="3">
    <source>
        <dbReference type="ARBA" id="ARBA00022801"/>
    </source>
</evidence>
<dbReference type="OrthoDB" id="1906115at2759"/>
<keyword evidence="2 5" id="KW-0479">Metal-binding</keyword>
<dbReference type="GO" id="GO:0003677">
    <property type="term" value="F:DNA binding"/>
    <property type="evidence" value="ECO:0007669"/>
    <property type="project" value="InterPro"/>
</dbReference>
<dbReference type="InterPro" id="IPR036691">
    <property type="entry name" value="Endo/exonu/phosph_ase_sf"/>
</dbReference>
<organism evidence="7 8">
    <name type="scientific">Nicotiana tabacum</name>
    <name type="common">Common tobacco</name>
    <dbReference type="NCBI Taxonomy" id="4097"/>
    <lineage>
        <taxon>Eukaryota</taxon>
        <taxon>Viridiplantae</taxon>
        <taxon>Streptophyta</taxon>
        <taxon>Embryophyta</taxon>
        <taxon>Tracheophyta</taxon>
        <taxon>Spermatophyta</taxon>
        <taxon>Magnoliopsida</taxon>
        <taxon>eudicotyledons</taxon>
        <taxon>Gunneridae</taxon>
        <taxon>Pentapetalae</taxon>
        <taxon>asterids</taxon>
        <taxon>lamiids</taxon>
        <taxon>Solanales</taxon>
        <taxon>Solanaceae</taxon>
        <taxon>Nicotianoideae</taxon>
        <taxon>Nicotianeae</taxon>
        <taxon>Nicotiana</taxon>
    </lineage>
</organism>
<dbReference type="GeneID" id="107787452"/>
<dbReference type="InterPro" id="IPR020847">
    <property type="entry name" value="AP_endonuclease_F1_BS"/>
</dbReference>
<feature type="domain" description="Endonuclease/exonuclease/phosphatase" evidence="6">
    <location>
        <begin position="15"/>
        <end position="166"/>
    </location>
</feature>
<evidence type="ECO:0000256" key="4">
    <source>
        <dbReference type="ARBA" id="ARBA00022842"/>
    </source>
</evidence>
<accession>A0A1S3ZJL0</accession>
<dbReference type="Gene3D" id="3.60.10.10">
    <property type="entry name" value="Endonuclease/exonuclease/phosphatase"/>
    <property type="match status" value="1"/>
</dbReference>
<evidence type="ECO:0000259" key="6">
    <source>
        <dbReference type="Pfam" id="PF03372"/>
    </source>
</evidence>
<reference evidence="8" key="2">
    <citation type="submission" date="2025-08" db="UniProtKB">
        <authorList>
            <consortium name="RefSeq"/>
        </authorList>
    </citation>
    <scope>IDENTIFICATION</scope>
    <source>
        <tissue evidence="8">Leaf</tissue>
    </source>
</reference>
<feature type="binding site" evidence="5">
    <location>
        <position position="47"/>
    </location>
    <ligand>
        <name>Mg(2+)</name>
        <dbReference type="ChEBI" id="CHEBI:18420"/>
        <label>1</label>
    </ligand>
</feature>
<dbReference type="GO" id="GO:0046872">
    <property type="term" value="F:metal ion binding"/>
    <property type="evidence" value="ECO:0007669"/>
    <property type="project" value="UniProtKB-KW"/>
</dbReference>
<comment type="cofactor">
    <cofactor evidence="5">
        <name>Mg(2+)</name>
        <dbReference type="ChEBI" id="CHEBI:18420"/>
    </cofactor>
    <cofactor evidence="5">
        <name>Mn(2+)</name>
        <dbReference type="ChEBI" id="CHEBI:29035"/>
    </cofactor>
    <text evidence="5">Probably binds two magnesium or manganese ions per subunit.</text>
</comment>
<evidence type="ECO:0000256" key="2">
    <source>
        <dbReference type="ARBA" id="ARBA00022723"/>
    </source>
</evidence>
<protein>
    <submittedName>
        <fullName evidence="8">Uncharacterized protein LOC107787452</fullName>
    </submittedName>
</protein>
<dbReference type="PaxDb" id="4097-A0A1S3ZJL0"/>
<comment type="similarity">
    <text evidence="1">Belongs to the DNA repair enzymes AP/ExoA family.</text>
</comment>
<dbReference type="Pfam" id="PF03372">
    <property type="entry name" value="Exo_endo_phos"/>
    <property type="match status" value="1"/>
</dbReference>
<dbReference type="RefSeq" id="XP_016464517.1">
    <property type="nucleotide sequence ID" value="XM_016609031.1"/>
</dbReference>